<reference evidence="1" key="1">
    <citation type="submission" date="2022-04" db="EMBL/GenBank/DDBJ databases">
        <title>Genome of the entomopathogenic fungus Entomophthora muscae.</title>
        <authorList>
            <person name="Elya C."/>
            <person name="Lovett B.R."/>
            <person name="Lee E."/>
            <person name="Macias A.M."/>
            <person name="Hajek A.E."/>
            <person name="De Bivort B.L."/>
            <person name="Kasson M.T."/>
            <person name="De Fine Licht H.H."/>
            <person name="Stajich J.E."/>
        </authorList>
    </citation>
    <scope>NUCLEOTIDE SEQUENCE</scope>
    <source>
        <strain evidence="1">Berkeley</strain>
    </source>
</reference>
<name>A0ACC2T329_9FUNG</name>
<keyword evidence="1" id="KW-0456">Lyase</keyword>
<evidence type="ECO:0000313" key="1">
    <source>
        <dbReference type="EMBL" id="KAJ9068990.1"/>
    </source>
</evidence>
<evidence type="ECO:0000313" key="2">
    <source>
        <dbReference type="Proteomes" id="UP001165960"/>
    </source>
</evidence>
<sequence length="106" mass="11352">MLDSTSKKINASIEALKGALQETAGWAQGNEELQAKGIATRDKADEEHMEELKQGYRDGMKLSIAGCVKENLGALMGDKKVQADGKDVQAKGEAIKKANSKALHPN</sequence>
<dbReference type="EC" id="4.1.1.15" evidence="1"/>
<accession>A0ACC2T329</accession>
<protein>
    <submittedName>
        <fullName evidence="1">Glutamate decarboxylase gad1</fullName>
        <ecNumber evidence="1">4.1.1.15</ecNumber>
    </submittedName>
</protein>
<proteinExistence type="predicted"/>
<gene>
    <name evidence="1" type="primary">GAD1_5</name>
    <name evidence="1" type="ORF">DSO57_1023095</name>
</gene>
<organism evidence="1 2">
    <name type="scientific">Entomophthora muscae</name>
    <dbReference type="NCBI Taxonomy" id="34485"/>
    <lineage>
        <taxon>Eukaryota</taxon>
        <taxon>Fungi</taxon>
        <taxon>Fungi incertae sedis</taxon>
        <taxon>Zoopagomycota</taxon>
        <taxon>Entomophthoromycotina</taxon>
        <taxon>Entomophthoromycetes</taxon>
        <taxon>Entomophthorales</taxon>
        <taxon>Entomophthoraceae</taxon>
        <taxon>Entomophthora</taxon>
    </lineage>
</organism>
<dbReference type="Proteomes" id="UP001165960">
    <property type="component" value="Unassembled WGS sequence"/>
</dbReference>
<comment type="caution">
    <text evidence="1">The sequence shown here is derived from an EMBL/GenBank/DDBJ whole genome shotgun (WGS) entry which is preliminary data.</text>
</comment>
<keyword evidence="2" id="KW-1185">Reference proteome</keyword>
<dbReference type="EMBL" id="QTSX02003669">
    <property type="protein sequence ID" value="KAJ9068990.1"/>
    <property type="molecule type" value="Genomic_DNA"/>
</dbReference>